<evidence type="ECO:0000259" key="3">
    <source>
        <dbReference type="Pfam" id="PF00561"/>
    </source>
</evidence>
<dbReference type="PANTHER" id="PTHR43798:SF14">
    <property type="entry name" value="SERINE HYDROLASE-LIKE PROTEIN DDB_G0286239"/>
    <property type="match status" value="1"/>
</dbReference>
<dbReference type="SUPFAM" id="SSF53474">
    <property type="entry name" value="alpha/beta-Hydrolases"/>
    <property type="match status" value="1"/>
</dbReference>
<dbReference type="InterPro" id="IPR050266">
    <property type="entry name" value="AB_hydrolase_sf"/>
</dbReference>
<dbReference type="InterPro" id="IPR000073">
    <property type="entry name" value="AB_hydrolase_1"/>
</dbReference>
<dbReference type="Proteomes" id="UP001107558">
    <property type="component" value="Chromosome 3"/>
</dbReference>
<dbReference type="AlphaFoldDB" id="A0A9J6BR74"/>
<evidence type="ECO:0000256" key="2">
    <source>
        <dbReference type="ARBA" id="ARBA00022801"/>
    </source>
</evidence>
<evidence type="ECO:0000313" key="5">
    <source>
        <dbReference type="Proteomes" id="UP001107558"/>
    </source>
</evidence>
<comment type="caution">
    <text evidence="4">The sequence shown here is derived from an EMBL/GenBank/DDBJ whole genome shotgun (WGS) entry which is preliminary data.</text>
</comment>
<dbReference type="Pfam" id="PF00561">
    <property type="entry name" value="Abhydrolase_1"/>
    <property type="match status" value="1"/>
</dbReference>
<dbReference type="Gene3D" id="3.40.50.1820">
    <property type="entry name" value="alpha/beta hydrolase"/>
    <property type="match status" value="1"/>
</dbReference>
<dbReference type="GO" id="GO:0016787">
    <property type="term" value="F:hydrolase activity"/>
    <property type="evidence" value="ECO:0007669"/>
    <property type="project" value="UniProtKB-KW"/>
</dbReference>
<dbReference type="GO" id="GO:0016020">
    <property type="term" value="C:membrane"/>
    <property type="evidence" value="ECO:0007669"/>
    <property type="project" value="TreeGrafter"/>
</dbReference>
<name>A0A9J6BR74_POLVA</name>
<reference evidence="4" key="1">
    <citation type="submission" date="2021-03" db="EMBL/GenBank/DDBJ databases">
        <title>Chromosome level genome of the anhydrobiotic midge Polypedilum vanderplanki.</title>
        <authorList>
            <person name="Yoshida Y."/>
            <person name="Kikawada T."/>
            <person name="Gusev O."/>
        </authorList>
    </citation>
    <scope>NUCLEOTIDE SEQUENCE</scope>
    <source>
        <strain evidence="4">NIAS01</strain>
        <tissue evidence="4">Whole body or cell culture</tissue>
    </source>
</reference>
<keyword evidence="5" id="KW-1185">Reference proteome</keyword>
<dbReference type="PANTHER" id="PTHR43798">
    <property type="entry name" value="MONOACYLGLYCEROL LIPASE"/>
    <property type="match status" value="1"/>
</dbReference>
<feature type="domain" description="AB hydrolase-1" evidence="3">
    <location>
        <begin position="44"/>
        <end position="163"/>
    </location>
</feature>
<accession>A0A9J6BR74</accession>
<organism evidence="4 5">
    <name type="scientific">Polypedilum vanderplanki</name>
    <name type="common">Sleeping chironomid midge</name>
    <dbReference type="NCBI Taxonomy" id="319348"/>
    <lineage>
        <taxon>Eukaryota</taxon>
        <taxon>Metazoa</taxon>
        <taxon>Ecdysozoa</taxon>
        <taxon>Arthropoda</taxon>
        <taxon>Hexapoda</taxon>
        <taxon>Insecta</taxon>
        <taxon>Pterygota</taxon>
        <taxon>Neoptera</taxon>
        <taxon>Endopterygota</taxon>
        <taxon>Diptera</taxon>
        <taxon>Nematocera</taxon>
        <taxon>Chironomoidea</taxon>
        <taxon>Chironomidae</taxon>
        <taxon>Chironominae</taxon>
        <taxon>Polypedilum</taxon>
        <taxon>Polypedilum</taxon>
    </lineage>
</organism>
<dbReference type="InterPro" id="IPR029058">
    <property type="entry name" value="AB_hydrolase_fold"/>
</dbReference>
<dbReference type="OrthoDB" id="190201at2759"/>
<gene>
    <name evidence="4" type="ORF">PVAND_002107</name>
</gene>
<sequence length="317" mass="36851">MSLDFIDTLRTKEEIEFEVEEIKINLPNGGYISGKWWGNKSIRPFICLHGWIDNAGSFDRLIPLLPREFSYLAIDFPGHGRSSWSPQGVLYHLLDYLYLLTFLMKEYKWEKLSIIAHSLGAKIAFIYAGIYPDKVDMIVNIEEIITLVPKFDVAMATMKESIDNFMSVDQKMFENKEPQAFTIDQMVEKICTNNLGNLTRESAPYLLKRSIKPSKKFPGKFYLSRDRRLKYMVKFHLPISTCIELVREIKFPYLSIIISNSDHPDYKAILNAMKESKNYEFFEPDSISHHVHLVEPEKIADVIGKFIIKHKTSKSHL</sequence>
<proteinExistence type="inferred from homology"/>
<evidence type="ECO:0000256" key="1">
    <source>
        <dbReference type="ARBA" id="ARBA00008645"/>
    </source>
</evidence>
<comment type="similarity">
    <text evidence="1">Belongs to the AB hydrolase superfamily.</text>
</comment>
<protein>
    <recommendedName>
        <fullName evidence="3">AB hydrolase-1 domain-containing protein</fullName>
    </recommendedName>
</protein>
<keyword evidence="2" id="KW-0378">Hydrolase</keyword>
<evidence type="ECO:0000313" key="4">
    <source>
        <dbReference type="EMBL" id="KAG5671939.1"/>
    </source>
</evidence>
<dbReference type="EMBL" id="JADBJN010000003">
    <property type="protein sequence ID" value="KAG5671939.1"/>
    <property type="molecule type" value="Genomic_DNA"/>
</dbReference>